<evidence type="ECO:0000256" key="8">
    <source>
        <dbReference type="ARBA" id="ARBA00023163"/>
    </source>
</evidence>
<evidence type="ECO:0000256" key="10">
    <source>
        <dbReference type="ARBA" id="ARBA00048287"/>
    </source>
</evidence>
<dbReference type="OrthoDB" id="424012at2759"/>
<sequence>MEVDGDVPQHAQTHDTPQNTDVNGDTQLNYPHVPRYNVGYVYSSEMLKHFSMRDSEHVERPARIEKIWDLLREKQCLDKMYNIPIKPLQKQEALLVHTENHWQKVLAFERMTAEQIEQSAEYYDTLSLYVGQGTTRAALISCGAVIQACLAVARGQLRKSLAIVRPPGHHAEPDEHMGFCLFNNVAVAAKVVQQVTPIKKILILDWDVHHGNGTQRAFEEDENVLYISIHRYDGGTFYPNGTYGGAQSCGIGAGLGRSVNIPWPDGGMGDADYILAFQKIVMPIALEFAPELVIISAGFDAADGDDLGGCHVTPPGYAHMTYMLAGLAGGRLVVALEGGYNVEAIANSTYAVTKVLLGEPPDELGPMVASEEGAETIWLVAKEQSRFWNNVDPKQCEPREDFDESTFSIPGSFVVEILKAHRQQYMHTMDMMQIPLLLQTGVDPSFDGQIICTSDLFEETTDALVVFVHEFGNLRVELDAHSICDVDTERSYLIDFSKELIGWVRSANYSLIDVNLFPKPTVNGIRPKSDDLAKQILVYLWDNYIQLCGATKVILIGHGPGCAPLIKMIEDRASGMRRLVRGVAQIVGHGYDSLSPKCSDDDRMKKWFSQNSFVALPNTHRLIGPQMMRKTVNKFKEVCPFEEPRAERLMRAALPQLKTFVDAKLRKKVRENEDGDDI</sequence>
<evidence type="ECO:0000256" key="7">
    <source>
        <dbReference type="ARBA" id="ARBA00023015"/>
    </source>
</evidence>
<dbReference type="Pfam" id="PF00850">
    <property type="entry name" value="Hist_deacetyl"/>
    <property type="match status" value="1"/>
</dbReference>
<evidence type="ECO:0000256" key="5">
    <source>
        <dbReference type="ARBA" id="ARBA00022801"/>
    </source>
</evidence>
<comment type="catalytic activity">
    <reaction evidence="10">
        <text>N(6)-acetyl-L-lysyl-[histone] + H2O = L-lysyl-[histone] + acetate</text>
        <dbReference type="Rhea" id="RHEA:58196"/>
        <dbReference type="Rhea" id="RHEA-COMP:9845"/>
        <dbReference type="Rhea" id="RHEA-COMP:11338"/>
        <dbReference type="ChEBI" id="CHEBI:15377"/>
        <dbReference type="ChEBI" id="CHEBI:29969"/>
        <dbReference type="ChEBI" id="CHEBI:30089"/>
        <dbReference type="ChEBI" id="CHEBI:61930"/>
        <dbReference type="EC" id="3.5.1.98"/>
    </reaction>
</comment>
<dbReference type="PANTHER" id="PTHR10625:SF5">
    <property type="entry name" value="HISTONE DEACETYLASE"/>
    <property type="match status" value="1"/>
</dbReference>
<dbReference type="FunFam" id="3.40.800.20:FF:000005">
    <property type="entry name" value="histone deacetylase 6"/>
    <property type="match status" value="1"/>
</dbReference>
<dbReference type="InterPro" id="IPR023696">
    <property type="entry name" value="Ureohydrolase_dom_sf"/>
</dbReference>
<organism evidence="14 15">
    <name type="scientific">Pterulicium gracile</name>
    <dbReference type="NCBI Taxonomy" id="1884261"/>
    <lineage>
        <taxon>Eukaryota</taxon>
        <taxon>Fungi</taxon>
        <taxon>Dikarya</taxon>
        <taxon>Basidiomycota</taxon>
        <taxon>Agaricomycotina</taxon>
        <taxon>Agaricomycetes</taxon>
        <taxon>Agaricomycetidae</taxon>
        <taxon>Agaricales</taxon>
        <taxon>Pleurotineae</taxon>
        <taxon>Pterulaceae</taxon>
        <taxon>Pterulicium</taxon>
    </lineage>
</organism>
<evidence type="ECO:0000313" key="14">
    <source>
        <dbReference type="EMBL" id="TFK97283.1"/>
    </source>
</evidence>
<evidence type="ECO:0000256" key="11">
    <source>
        <dbReference type="SAM" id="MobiDB-lite"/>
    </source>
</evidence>
<evidence type="ECO:0000256" key="1">
    <source>
        <dbReference type="ARBA" id="ARBA00004123"/>
    </source>
</evidence>
<proteinExistence type="inferred from homology"/>
<comment type="subcellular location">
    <subcellularLocation>
        <location evidence="1">Nucleus</location>
    </subcellularLocation>
</comment>
<evidence type="ECO:0000259" key="12">
    <source>
        <dbReference type="Pfam" id="PF00850"/>
    </source>
</evidence>
<dbReference type="SUPFAM" id="SSF52768">
    <property type="entry name" value="Arginase/deacetylase"/>
    <property type="match status" value="1"/>
</dbReference>
<keyword evidence="6" id="KW-0156">Chromatin regulator</keyword>
<keyword evidence="8" id="KW-0804">Transcription</keyword>
<keyword evidence="9" id="KW-0539">Nucleus</keyword>
<dbReference type="InterPro" id="IPR000286">
    <property type="entry name" value="HDACs"/>
</dbReference>
<dbReference type="InterPro" id="IPR019154">
    <property type="entry name" value="Arb2-like_domain"/>
</dbReference>
<dbReference type="GO" id="GO:0040029">
    <property type="term" value="P:epigenetic regulation of gene expression"/>
    <property type="evidence" value="ECO:0007669"/>
    <property type="project" value="TreeGrafter"/>
</dbReference>
<dbReference type="InterPro" id="IPR023801">
    <property type="entry name" value="His_deacetylse_dom"/>
</dbReference>
<feature type="region of interest" description="Disordered" evidence="11">
    <location>
        <begin position="1"/>
        <end position="30"/>
    </location>
</feature>
<reference evidence="14 15" key="1">
    <citation type="journal article" date="2019" name="Nat. Ecol. Evol.">
        <title>Megaphylogeny resolves global patterns of mushroom evolution.</title>
        <authorList>
            <person name="Varga T."/>
            <person name="Krizsan K."/>
            <person name="Foldi C."/>
            <person name="Dima B."/>
            <person name="Sanchez-Garcia M."/>
            <person name="Sanchez-Ramirez S."/>
            <person name="Szollosi G.J."/>
            <person name="Szarkandi J.G."/>
            <person name="Papp V."/>
            <person name="Albert L."/>
            <person name="Andreopoulos W."/>
            <person name="Angelini C."/>
            <person name="Antonin V."/>
            <person name="Barry K.W."/>
            <person name="Bougher N.L."/>
            <person name="Buchanan P."/>
            <person name="Buyck B."/>
            <person name="Bense V."/>
            <person name="Catcheside P."/>
            <person name="Chovatia M."/>
            <person name="Cooper J."/>
            <person name="Damon W."/>
            <person name="Desjardin D."/>
            <person name="Finy P."/>
            <person name="Geml J."/>
            <person name="Haridas S."/>
            <person name="Hughes K."/>
            <person name="Justo A."/>
            <person name="Karasinski D."/>
            <person name="Kautmanova I."/>
            <person name="Kiss B."/>
            <person name="Kocsube S."/>
            <person name="Kotiranta H."/>
            <person name="LaButti K.M."/>
            <person name="Lechner B.E."/>
            <person name="Liimatainen K."/>
            <person name="Lipzen A."/>
            <person name="Lukacs Z."/>
            <person name="Mihaltcheva S."/>
            <person name="Morgado L.N."/>
            <person name="Niskanen T."/>
            <person name="Noordeloos M.E."/>
            <person name="Ohm R.A."/>
            <person name="Ortiz-Santana B."/>
            <person name="Ovrebo C."/>
            <person name="Racz N."/>
            <person name="Riley R."/>
            <person name="Savchenko A."/>
            <person name="Shiryaev A."/>
            <person name="Soop K."/>
            <person name="Spirin V."/>
            <person name="Szebenyi C."/>
            <person name="Tomsovsky M."/>
            <person name="Tulloss R.E."/>
            <person name="Uehling J."/>
            <person name="Grigoriev I.V."/>
            <person name="Vagvolgyi C."/>
            <person name="Papp T."/>
            <person name="Martin F.M."/>
            <person name="Miettinen O."/>
            <person name="Hibbett D.S."/>
            <person name="Nagy L.G."/>
        </authorList>
    </citation>
    <scope>NUCLEOTIDE SEQUENCE [LARGE SCALE GENOMIC DNA]</scope>
    <source>
        <strain evidence="14 15">CBS 309.79</strain>
    </source>
</reference>
<comment type="similarity">
    <text evidence="2">Belongs to the histone deacetylase family. HD type 2 subfamily.</text>
</comment>
<dbReference type="PRINTS" id="PR01270">
    <property type="entry name" value="HDASUPER"/>
</dbReference>
<name>A0A5C3QG31_9AGAR</name>
<accession>A0A5C3QG31</accession>
<evidence type="ECO:0000256" key="2">
    <source>
        <dbReference type="ARBA" id="ARBA00007738"/>
    </source>
</evidence>
<evidence type="ECO:0000256" key="9">
    <source>
        <dbReference type="ARBA" id="ARBA00023242"/>
    </source>
</evidence>
<dbReference type="InterPro" id="IPR037138">
    <property type="entry name" value="His_deacetylse_dom_sf"/>
</dbReference>
<keyword evidence="7" id="KW-0805">Transcription regulation</keyword>
<dbReference type="PANTHER" id="PTHR10625">
    <property type="entry name" value="HISTONE DEACETYLASE HDAC1-RELATED"/>
    <property type="match status" value="1"/>
</dbReference>
<dbReference type="GO" id="GO:0000118">
    <property type="term" value="C:histone deacetylase complex"/>
    <property type="evidence" value="ECO:0007669"/>
    <property type="project" value="TreeGrafter"/>
</dbReference>
<evidence type="ECO:0000313" key="15">
    <source>
        <dbReference type="Proteomes" id="UP000305067"/>
    </source>
</evidence>
<gene>
    <name evidence="14" type="ORF">BDV98DRAFT_514267</name>
</gene>
<dbReference type="GO" id="GO:0141221">
    <property type="term" value="F:histone deacetylase activity, hydrolytic mechanism"/>
    <property type="evidence" value="ECO:0007669"/>
    <property type="project" value="UniProtKB-EC"/>
</dbReference>
<dbReference type="Gene3D" id="3.40.800.20">
    <property type="entry name" value="Histone deacetylase domain"/>
    <property type="match status" value="1"/>
</dbReference>
<dbReference type="EMBL" id="ML178849">
    <property type="protein sequence ID" value="TFK97283.1"/>
    <property type="molecule type" value="Genomic_DNA"/>
</dbReference>
<evidence type="ECO:0000259" key="13">
    <source>
        <dbReference type="Pfam" id="PF09757"/>
    </source>
</evidence>
<dbReference type="AlphaFoldDB" id="A0A5C3QG31"/>
<dbReference type="STRING" id="1884261.A0A5C3QG31"/>
<protein>
    <recommendedName>
        <fullName evidence="3">histone deacetylase</fullName>
        <ecNumber evidence="3">3.5.1.98</ecNumber>
    </recommendedName>
</protein>
<dbReference type="Pfam" id="PF09757">
    <property type="entry name" value="Arb2-like"/>
    <property type="match status" value="1"/>
</dbReference>
<evidence type="ECO:0000256" key="4">
    <source>
        <dbReference type="ARBA" id="ARBA00022491"/>
    </source>
</evidence>
<feature type="domain" description="Histone deacetylase" evidence="12">
    <location>
        <begin position="57"/>
        <end position="356"/>
    </location>
</feature>
<dbReference type="EC" id="3.5.1.98" evidence="3"/>
<feature type="compositionally biased region" description="Polar residues" evidence="11">
    <location>
        <begin position="10"/>
        <end position="29"/>
    </location>
</feature>
<evidence type="ECO:0000256" key="6">
    <source>
        <dbReference type="ARBA" id="ARBA00022853"/>
    </source>
</evidence>
<evidence type="ECO:0000256" key="3">
    <source>
        <dbReference type="ARBA" id="ARBA00012111"/>
    </source>
</evidence>
<keyword evidence="5" id="KW-0378">Hydrolase</keyword>
<keyword evidence="4" id="KW-0678">Repressor</keyword>
<feature type="domain" description="Arb2-like" evidence="13">
    <location>
        <begin position="420"/>
        <end position="666"/>
    </location>
</feature>
<dbReference type="Proteomes" id="UP000305067">
    <property type="component" value="Unassembled WGS sequence"/>
</dbReference>
<keyword evidence="15" id="KW-1185">Reference proteome</keyword>